<evidence type="ECO:0000313" key="5">
    <source>
        <dbReference type="Proteomes" id="UP000000657"/>
    </source>
</evidence>
<accession>Q0RML3</accession>
<name>Q0RML3_FRAAA</name>
<evidence type="ECO:0000313" key="4">
    <source>
        <dbReference type="EMBL" id="CAJ61237.1"/>
    </source>
</evidence>
<dbReference type="Proteomes" id="UP000000657">
    <property type="component" value="Chromosome"/>
</dbReference>
<dbReference type="HOGENOM" id="CLU_025996_24_2_11"/>
<gene>
    <name evidence="4" type="ordered locus">FRAAL2590</name>
</gene>
<dbReference type="InterPro" id="IPR001173">
    <property type="entry name" value="Glyco_trans_2-like"/>
</dbReference>
<protein>
    <submittedName>
        <fullName evidence="4">Uncharacterized protein</fullName>
    </submittedName>
</protein>
<evidence type="ECO:0000259" key="2">
    <source>
        <dbReference type="Pfam" id="PF00535"/>
    </source>
</evidence>
<dbReference type="SUPFAM" id="SSF53448">
    <property type="entry name" value="Nucleotide-diphospho-sugar transferases"/>
    <property type="match status" value="1"/>
</dbReference>
<dbReference type="Pfam" id="PF02709">
    <property type="entry name" value="Glyco_transf_7C"/>
    <property type="match status" value="1"/>
</dbReference>
<evidence type="ECO:0000256" key="1">
    <source>
        <dbReference type="ARBA" id="ARBA00022679"/>
    </source>
</evidence>
<dbReference type="Pfam" id="PF00535">
    <property type="entry name" value="Glycos_transf_2"/>
    <property type="match status" value="1"/>
</dbReference>
<proteinExistence type="predicted"/>
<reference evidence="4 5" key="1">
    <citation type="journal article" date="2007" name="Genome Res.">
        <title>Genome characteristics of facultatively symbiotic Frankia sp. strains reflect host range and host plant biogeography.</title>
        <authorList>
            <person name="Normand P."/>
            <person name="Lapierre P."/>
            <person name="Tisa L.S."/>
            <person name="Gogarten J.P."/>
            <person name="Alloisio N."/>
            <person name="Bagnarol E."/>
            <person name="Bassi C.A."/>
            <person name="Berry A.M."/>
            <person name="Bickhart D.M."/>
            <person name="Choisne N."/>
            <person name="Couloux A."/>
            <person name="Cournoyer B."/>
            <person name="Cruveiller S."/>
            <person name="Daubin V."/>
            <person name="Demange N."/>
            <person name="Francino M.P."/>
            <person name="Goltsman E."/>
            <person name="Huang Y."/>
            <person name="Kopp O.R."/>
            <person name="Labarre L."/>
            <person name="Lapidus A."/>
            <person name="Lavire C."/>
            <person name="Marechal J."/>
            <person name="Martinez M."/>
            <person name="Mastronunzio J.E."/>
            <person name="Mullin B.C."/>
            <person name="Niemann J."/>
            <person name="Pujic P."/>
            <person name="Rawnsley T."/>
            <person name="Rouy Z."/>
            <person name="Schenowitz C."/>
            <person name="Sellstedt A."/>
            <person name="Tavares F."/>
            <person name="Tomkins J.P."/>
            <person name="Vallenet D."/>
            <person name="Valverde C."/>
            <person name="Wall L.G."/>
            <person name="Wang Y."/>
            <person name="Medigue C."/>
            <person name="Benson D.R."/>
        </authorList>
    </citation>
    <scope>NUCLEOTIDE SEQUENCE [LARGE SCALE GENOMIC DNA]</scope>
    <source>
        <strain evidence="5">DSM 45986 / CECT 9034 / ACN14a</strain>
    </source>
</reference>
<dbReference type="STRING" id="326424.FRAAL2590"/>
<dbReference type="InterPro" id="IPR050834">
    <property type="entry name" value="Glycosyltransf_2"/>
</dbReference>
<dbReference type="Gene3D" id="3.90.550.10">
    <property type="entry name" value="Spore Coat Polysaccharide Biosynthesis Protein SpsA, Chain A"/>
    <property type="match status" value="1"/>
</dbReference>
<dbReference type="OrthoDB" id="4120491at2"/>
<dbReference type="KEGG" id="fal:FRAAL2590"/>
<dbReference type="InterPro" id="IPR029044">
    <property type="entry name" value="Nucleotide-diphossugar_trans"/>
</dbReference>
<keyword evidence="5" id="KW-1185">Reference proteome</keyword>
<dbReference type="PANTHER" id="PTHR43685">
    <property type="entry name" value="GLYCOSYLTRANSFERASE"/>
    <property type="match status" value="1"/>
</dbReference>
<dbReference type="EMBL" id="CT573213">
    <property type="protein sequence ID" value="CAJ61237.1"/>
    <property type="molecule type" value="Genomic_DNA"/>
</dbReference>
<evidence type="ECO:0000259" key="3">
    <source>
        <dbReference type="Pfam" id="PF02709"/>
    </source>
</evidence>
<dbReference type="GO" id="GO:0016740">
    <property type="term" value="F:transferase activity"/>
    <property type="evidence" value="ECO:0007669"/>
    <property type="project" value="UniProtKB-KW"/>
</dbReference>
<sequence>MNGRLLCSVIVPTYNRARLLDYTLASLLRQSINVQQFEVLVVDDGSSDSTPDVVEQYSSYLTLRYFTQQDAGYRAAKARNVGIANASSDICVFLDCGVIAHSECLRAHVNVHAAQSCSTAVCGYVYGLSFDDHDADAIRKGIDLTRLDEELAGLSLASRWEDPRETFYRKYSDSFGGLPAPWVVYWTCNASARTSQLCEVGMFDEAYRSWGAEDIDLGYRLHRAGTRFVLSREAASLHWPHPKDRAANTASVMDNYAYFRLTYDDPAVRLVGRVPLFELNDLLL</sequence>
<dbReference type="CAZy" id="GT2">
    <property type="family name" value="Glycosyltransferase Family 2"/>
</dbReference>
<dbReference type="InterPro" id="IPR027791">
    <property type="entry name" value="Galactosyl_T_C"/>
</dbReference>
<dbReference type="RefSeq" id="WP_011603744.1">
    <property type="nucleotide sequence ID" value="NC_008278.1"/>
</dbReference>
<keyword evidence="1" id="KW-0808">Transferase</keyword>
<organism evidence="4 5">
    <name type="scientific">Frankia alni (strain DSM 45986 / CECT 9034 / ACN14a)</name>
    <dbReference type="NCBI Taxonomy" id="326424"/>
    <lineage>
        <taxon>Bacteria</taxon>
        <taxon>Bacillati</taxon>
        <taxon>Actinomycetota</taxon>
        <taxon>Actinomycetes</taxon>
        <taxon>Frankiales</taxon>
        <taxon>Frankiaceae</taxon>
        <taxon>Frankia</taxon>
    </lineage>
</organism>
<dbReference type="PANTHER" id="PTHR43685:SF3">
    <property type="entry name" value="SLR2126 PROTEIN"/>
    <property type="match status" value="1"/>
</dbReference>
<feature type="domain" description="Glycosyltransferase 2-like" evidence="2">
    <location>
        <begin position="8"/>
        <end position="136"/>
    </location>
</feature>
<feature type="domain" description="Galactosyltransferase C-terminal" evidence="3">
    <location>
        <begin position="181"/>
        <end position="228"/>
    </location>
</feature>
<dbReference type="AlphaFoldDB" id="Q0RML3"/>
<dbReference type="eggNOG" id="COG1216">
    <property type="taxonomic scope" value="Bacteria"/>
</dbReference>